<dbReference type="PANTHER" id="PTHR33371:SF17">
    <property type="entry name" value="MCE-FAMILY PROTEIN MCE1B"/>
    <property type="match status" value="1"/>
</dbReference>
<keyword evidence="1" id="KW-1133">Transmembrane helix</keyword>
<dbReference type="Proteomes" id="UP000193010">
    <property type="component" value="Unassembled WGS sequence"/>
</dbReference>
<evidence type="ECO:0000256" key="1">
    <source>
        <dbReference type="SAM" id="Phobius"/>
    </source>
</evidence>
<dbReference type="Pfam" id="PF02470">
    <property type="entry name" value="MlaD"/>
    <property type="match status" value="1"/>
</dbReference>
<dbReference type="InterPro" id="IPR005693">
    <property type="entry name" value="Mce"/>
</dbReference>
<feature type="domain" description="Mce/MlaD" evidence="2">
    <location>
        <begin position="39"/>
        <end position="114"/>
    </location>
</feature>
<organism evidence="4 5">
    <name type="scientific">Mycobacterium florentinum</name>
    <dbReference type="NCBI Taxonomy" id="292462"/>
    <lineage>
        <taxon>Bacteria</taxon>
        <taxon>Bacillati</taxon>
        <taxon>Actinomycetota</taxon>
        <taxon>Actinomycetes</taxon>
        <taxon>Mycobacteriales</taxon>
        <taxon>Mycobacteriaceae</taxon>
        <taxon>Mycobacterium</taxon>
        <taxon>Mycobacterium simiae complex</taxon>
    </lineage>
</organism>
<keyword evidence="1" id="KW-0472">Membrane</keyword>
<dbReference type="InterPro" id="IPR024516">
    <property type="entry name" value="Mce_C"/>
</dbReference>
<name>A0A1X1UBX5_MYCFL</name>
<dbReference type="GO" id="GO:0051701">
    <property type="term" value="P:biological process involved in interaction with host"/>
    <property type="evidence" value="ECO:0007669"/>
    <property type="project" value="TreeGrafter"/>
</dbReference>
<evidence type="ECO:0000313" key="5">
    <source>
        <dbReference type="Proteomes" id="UP000193010"/>
    </source>
</evidence>
<comment type="caution">
    <text evidence="4">The sequence shown here is derived from an EMBL/GenBank/DDBJ whole genome shotgun (WGS) entry which is preliminary data.</text>
</comment>
<feature type="domain" description="Mammalian cell entry C-terminal" evidence="3">
    <location>
        <begin position="119"/>
        <end position="328"/>
    </location>
</feature>
<dbReference type="InterPro" id="IPR003399">
    <property type="entry name" value="Mce/MlaD"/>
</dbReference>
<dbReference type="STRING" id="292462.AWC05_16970"/>
<dbReference type="GO" id="GO:0005576">
    <property type="term" value="C:extracellular region"/>
    <property type="evidence" value="ECO:0007669"/>
    <property type="project" value="TreeGrafter"/>
</dbReference>
<keyword evidence="5" id="KW-1185">Reference proteome</keyword>
<proteinExistence type="predicted"/>
<protein>
    <submittedName>
        <fullName evidence="4">Mammalian cell entry protein</fullName>
    </submittedName>
</protein>
<gene>
    <name evidence="4" type="ORF">AWC05_16970</name>
</gene>
<dbReference type="InterPro" id="IPR052336">
    <property type="entry name" value="MlaD_Phospholipid_Transporter"/>
</dbReference>
<dbReference type="Pfam" id="PF11887">
    <property type="entry name" value="Mce4_CUP1"/>
    <property type="match status" value="1"/>
</dbReference>
<reference evidence="4 5" key="1">
    <citation type="submission" date="2016-01" db="EMBL/GenBank/DDBJ databases">
        <title>The new phylogeny of the genus Mycobacterium.</title>
        <authorList>
            <person name="Tarcisio F."/>
            <person name="Conor M."/>
            <person name="Antonella G."/>
            <person name="Elisabetta G."/>
            <person name="Giulia F.S."/>
            <person name="Sara T."/>
            <person name="Anna F."/>
            <person name="Clotilde B."/>
            <person name="Roberto B."/>
            <person name="Veronica D.S."/>
            <person name="Fabio R."/>
            <person name="Monica P."/>
            <person name="Olivier J."/>
            <person name="Enrico T."/>
            <person name="Nicola S."/>
        </authorList>
    </citation>
    <scope>NUCLEOTIDE SEQUENCE [LARGE SCALE GENOMIC DNA]</scope>
    <source>
        <strain evidence="4 5">DSM 44852</strain>
    </source>
</reference>
<accession>A0A1X1UBX5</accession>
<dbReference type="EMBL" id="LQOV01000008">
    <property type="protein sequence ID" value="ORV54304.1"/>
    <property type="molecule type" value="Genomic_DNA"/>
</dbReference>
<evidence type="ECO:0000313" key="4">
    <source>
        <dbReference type="EMBL" id="ORV54304.1"/>
    </source>
</evidence>
<evidence type="ECO:0000259" key="2">
    <source>
        <dbReference type="Pfam" id="PF02470"/>
    </source>
</evidence>
<dbReference type="RefSeq" id="WP_085221364.1">
    <property type="nucleotide sequence ID" value="NZ_AP022576.1"/>
</dbReference>
<keyword evidence="1" id="KW-0812">Transmembrane</keyword>
<evidence type="ECO:0000259" key="3">
    <source>
        <dbReference type="Pfam" id="PF11887"/>
    </source>
</evidence>
<dbReference type="PANTHER" id="PTHR33371">
    <property type="entry name" value="INTERMEMBRANE PHOSPHOLIPID TRANSPORT SYSTEM BINDING PROTEIN MLAD-RELATED"/>
    <property type="match status" value="1"/>
</dbReference>
<dbReference type="OrthoDB" id="9771725at2"/>
<sequence length="342" mass="36696">MHENFRGILVRFAIYATVCSLGIALLLAVFSQFRFEESNNYSAVFANVSGLRENNFVRIAGVEVGKVKSIAVQPDSTVRVEFSADNSVTLTEGSRAVIRYDDLFGGRFLALEEGAGGVKKLNPGATIPLGRTQPALDLDALIGGLRPLFRSLDPDQVNALSGQLIQALQGQGATIGSVLTQAASVTGTLADRDQLFGQLITNLNTVLASAGDQDQQVAKAVDSLSTIMQTLKDRRNDVANGFKGAARLFKVGNEVVEAARTPLKPVVDEGGRVAGTIMADKDFVDNLINTLPDDYRIIGREGLYGDFFTFYLCDAILKVNGKNGQPTYVTLASQRSGRCTPK</sequence>
<feature type="transmembrane region" description="Helical" evidence="1">
    <location>
        <begin position="12"/>
        <end position="33"/>
    </location>
</feature>
<dbReference type="NCBIfam" id="TIGR00996">
    <property type="entry name" value="Mtu_fam_mce"/>
    <property type="match status" value="1"/>
</dbReference>
<dbReference type="AlphaFoldDB" id="A0A1X1UBX5"/>